<name>A0A0A9YDI6_LYGHE</name>
<gene>
    <name evidence="1" type="primary">oppA</name>
    <name evidence="1" type="ORF">CM83_84826</name>
</gene>
<reference evidence="1" key="2">
    <citation type="submission" date="2014-07" db="EMBL/GenBank/DDBJ databases">
        <authorList>
            <person name="Hull J."/>
        </authorList>
    </citation>
    <scope>NUCLEOTIDE SEQUENCE</scope>
</reference>
<accession>A0A0A9YDI6</accession>
<dbReference type="EMBL" id="GBHO01013903">
    <property type="protein sequence ID" value="JAG29701.1"/>
    <property type="molecule type" value="Transcribed_RNA"/>
</dbReference>
<protein>
    <submittedName>
        <fullName evidence="1">Periplasmic oligopeptide-binding protein</fullName>
    </submittedName>
</protein>
<dbReference type="AlphaFoldDB" id="A0A0A9YDI6"/>
<evidence type="ECO:0000313" key="1">
    <source>
        <dbReference type="EMBL" id="JAG29701.1"/>
    </source>
</evidence>
<reference evidence="1" key="1">
    <citation type="journal article" date="2014" name="PLoS ONE">
        <title>Transcriptome-Based Identification of ABC Transporters in the Western Tarnished Plant Bug Lygus hesperus.</title>
        <authorList>
            <person name="Hull J.J."/>
            <person name="Chaney K."/>
            <person name="Geib S.M."/>
            <person name="Fabrick J.A."/>
            <person name="Brent C.S."/>
            <person name="Walsh D."/>
            <person name="Lavine L.C."/>
        </authorList>
    </citation>
    <scope>NUCLEOTIDE SEQUENCE</scope>
</reference>
<feature type="non-terminal residue" evidence="1">
    <location>
        <position position="1"/>
    </location>
</feature>
<proteinExistence type="predicted"/>
<sequence length="123" mass="13970">HCLTPLSGGLLWTLETCTLLINYELHQRPPSILFRTSAYLTGEYFKTRLSTRECFIDATRRPGDDLLTSKALSTSLDSLVTTDSPNSIDRPSTKTDPKTVRIRNQMWRNFEISPLMGKTIDYG</sequence>
<organism evidence="1">
    <name type="scientific">Lygus hesperus</name>
    <name type="common">Western plant bug</name>
    <dbReference type="NCBI Taxonomy" id="30085"/>
    <lineage>
        <taxon>Eukaryota</taxon>
        <taxon>Metazoa</taxon>
        <taxon>Ecdysozoa</taxon>
        <taxon>Arthropoda</taxon>
        <taxon>Hexapoda</taxon>
        <taxon>Insecta</taxon>
        <taxon>Pterygota</taxon>
        <taxon>Neoptera</taxon>
        <taxon>Paraneoptera</taxon>
        <taxon>Hemiptera</taxon>
        <taxon>Heteroptera</taxon>
        <taxon>Panheteroptera</taxon>
        <taxon>Cimicomorpha</taxon>
        <taxon>Miridae</taxon>
        <taxon>Mirini</taxon>
        <taxon>Lygus</taxon>
    </lineage>
</organism>